<dbReference type="GO" id="GO:0019450">
    <property type="term" value="P:L-cysteine catabolic process to pyruvate"/>
    <property type="evidence" value="ECO:0007669"/>
    <property type="project" value="TreeGrafter"/>
</dbReference>
<evidence type="ECO:0000259" key="3">
    <source>
        <dbReference type="Pfam" id="PF03313"/>
    </source>
</evidence>
<gene>
    <name evidence="4" type="ORF">COJ30_29995</name>
</gene>
<dbReference type="PANTHER" id="PTHR30501">
    <property type="entry name" value="UPF0597 PROTEIN YHAM"/>
    <property type="match status" value="1"/>
</dbReference>
<comment type="similarity">
    <text evidence="1">Belongs to the UPF0597 family.</text>
</comment>
<keyword evidence="2" id="KW-0472">Membrane</keyword>
<keyword evidence="2" id="KW-1133">Transmembrane helix</keyword>
<reference evidence="4 5" key="1">
    <citation type="submission" date="2017-09" db="EMBL/GenBank/DDBJ databases">
        <title>Large-scale bioinformatics analysis of Bacillus genomes uncovers conserved roles of natural products in bacterial physiology.</title>
        <authorList>
            <consortium name="Agbiome Team Llc"/>
            <person name="Bleich R.M."/>
            <person name="Grubbs K.J."/>
            <person name="Santa Maria K.C."/>
            <person name="Allen S.E."/>
            <person name="Farag S."/>
            <person name="Shank E.A."/>
            <person name="Bowers A."/>
        </authorList>
    </citation>
    <scope>NUCLEOTIDE SEQUENCE [LARGE SCALE GENOMIC DNA]</scope>
    <source>
        <strain evidence="4 5">AFS081271</strain>
    </source>
</reference>
<proteinExistence type="inferred from homology"/>
<dbReference type="RefSeq" id="WP_098557358.1">
    <property type="nucleotide sequence ID" value="NZ_NUXH01000191.1"/>
</dbReference>
<dbReference type="PIRSF" id="PIRSF006054">
    <property type="entry name" value="UCP006054"/>
    <property type="match status" value="1"/>
</dbReference>
<evidence type="ECO:0000256" key="2">
    <source>
        <dbReference type="SAM" id="Phobius"/>
    </source>
</evidence>
<dbReference type="InterPro" id="IPR021144">
    <property type="entry name" value="UPF0597"/>
</dbReference>
<evidence type="ECO:0000256" key="1">
    <source>
        <dbReference type="HAMAP-Rule" id="MF_01845"/>
    </source>
</evidence>
<comment type="caution">
    <text evidence="4">The sequence shown here is derived from an EMBL/GenBank/DDBJ whole genome shotgun (WGS) entry which is preliminary data.</text>
</comment>
<feature type="transmembrane region" description="Helical" evidence="2">
    <location>
        <begin position="308"/>
        <end position="328"/>
    </location>
</feature>
<dbReference type="GO" id="GO:0080146">
    <property type="term" value="F:L-cysteine desulfhydrase activity"/>
    <property type="evidence" value="ECO:0007669"/>
    <property type="project" value="TreeGrafter"/>
</dbReference>
<dbReference type="PANTHER" id="PTHR30501:SF2">
    <property type="entry name" value="UPF0597 PROTEIN YHAM"/>
    <property type="match status" value="1"/>
</dbReference>
<sequence>MNENKILQLLERELSIAVGCTEPVAIALAAANAKKYSKGRIKKLKVIASKNVIKNALSVGIPGTDAKGIDFVSLLGAIAGNPDKKLEVLANITSEQVNEAKQLVDEGIASVEIANSPEPLYIEVVLKAEHNRVRVVIVNEHTNISCVEVNNQKIISSLENDSGKCLNNIESTIDVDSIYDFVTAIDTNKLDLIKKSIDLNYKIGLEGLNNNYGLEIGKTLKMNIEKGLLPNDLATCAMALSAAGSDARMAGSRLPVVANSGSGNQGIAATLPVVAVAEKLDIDEETMIRAVTLSHLITIYIKSKFGRLSAFCGVTVSGVGASCGIAYIMDKKKTTIKSAIQNMLGNVAGMICDGAKAGCALKVSSCTSTAVHTALMAIRGVEIKSTDGFIEKDVEKTINNFCQLGNEGSNALDNLMLNMMINK</sequence>
<accession>A0A2B0WCE7</accession>
<name>A0A2B0WCE7_BACAN</name>
<dbReference type="InterPro" id="IPR005130">
    <property type="entry name" value="Ser_deHydtase-like_asu"/>
</dbReference>
<evidence type="ECO:0000313" key="4">
    <source>
        <dbReference type="EMBL" id="PFL49580.1"/>
    </source>
</evidence>
<dbReference type="HAMAP" id="MF_01845">
    <property type="entry name" value="UPF0597"/>
    <property type="match status" value="1"/>
</dbReference>
<feature type="domain" description="Serine dehydratase-like alpha subunit" evidence="3">
    <location>
        <begin position="84"/>
        <end position="417"/>
    </location>
</feature>
<keyword evidence="2" id="KW-0812">Transmembrane</keyword>
<organism evidence="4 5">
    <name type="scientific">Bacillus anthracis</name>
    <name type="common">anthrax bacterium</name>
    <dbReference type="NCBI Taxonomy" id="1392"/>
    <lineage>
        <taxon>Bacteria</taxon>
        <taxon>Bacillati</taxon>
        <taxon>Bacillota</taxon>
        <taxon>Bacilli</taxon>
        <taxon>Bacillales</taxon>
        <taxon>Bacillaceae</taxon>
        <taxon>Bacillus</taxon>
        <taxon>Bacillus cereus group</taxon>
    </lineage>
</organism>
<dbReference type="Pfam" id="PF03313">
    <property type="entry name" value="SDH_alpha"/>
    <property type="match status" value="1"/>
</dbReference>
<dbReference type="EMBL" id="NUXH01000191">
    <property type="protein sequence ID" value="PFL49580.1"/>
    <property type="molecule type" value="Genomic_DNA"/>
</dbReference>
<protein>
    <recommendedName>
        <fullName evidence="1">UPF0597 protein COJ30_29995</fullName>
    </recommendedName>
</protein>
<dbReference type="AlphaFoldDB" id="A0A2B0WCE7"/>
<dbReference type="Proteomes" id="UP000222851">
    <property type="component" value="Unassembled WGS sequence"/>
</dbReference>
<evidence type="ECO:0000313" key="5">
    <source>
        <dbReference type="Proteomes" id="UP000222851"/>
    </source>
</evidence>